<reference evidence="1 2" key="2">
    <citation type="journal article" date="2022" name="Mol. Ecol. Resour.">
        <title>The genomes of chicory, endive, great burdock and yacon provide insights into Asteraceae paleo-polyploidization history and plant inulin production.</title>
        <authorList>
            <person name="Fan W."/>
            <person name="Wang S."/>
            <person name="Wang H."/>
            <person name="Wang A."/>
            <person name="Jiang F."/>
            <person name="Liu H."/>
            <person name="Zhao H."/>
            <person name="Xu D."/>
            <person name="Zhang Y."/>
        </authorList>
    </citation>
    <scope>NUCLEOTIDE SEQUENCE [LARGE SCALE GENOMIC DNA]</scope>
    <source>
        <strain evidence="2">cv. Yunnan</strain>
        <tissue evidence="1">Leaves</tissue>
    </source>
</reference>
<gene>
    <name evidence="1" type="ORF">L1987_05351</name>
</gene>
<dbReference type="EMBL" id="CM042019">
    <property type="protein sequence ID" value="KAI3823906.1"/>
    <property type="molecule type" value="Genomic_DNA"/>
</dbReference>
<dbReference type="Proteomes" id="UP001056120">
    <property type="component" value="Linkage Group LG02"/>
</dbReference>
<organism evidence="1 2">
    <name type="scientific">Smallanthus sonchifolius</name>
    <dbReference type="NCBI Taxonomy" id="185202"/>
    <lineage>
        <taxon>Eukaryota</taxon>
        <taxon>Viridiplantae</taxon>
        <taxon>Streptophyta</taxon>
        <taxon>Embryophyta</taxon>
        <taxon>Tracheophyta</taxon>
        <taxon>Spermatophyta</taxon>
        <taxon>Magnoliopsida</taxon>
        <taxon>eudicotyledons</taxon>
        <taxon>Gunneridae</taxon>
        <taxon>Pentapetalae</taxon>
        <taxon>asterids</taxon>
        <taxon>campanulids</taxon>
        <taxon>Asterales</taxon>
        <taxon>Asteraceae</taxon>
        <taxon>Asteroideae</taxon>
        <taxon>Heliantheae alliance</taxon>
        <taxon>Millerieae</taxon>
        <taxon>Smallanthus</taxon>
    </lineage>
</organism>
<accession>A0ACB9JV41</accession>
<proteinExistence type="predicted"/>
<comment type="caution">
    <text evidence="1">The sequence shown here is derived from an EMBL/GenBank/DDBJ whole genome shotgun (WGS) entry which is preliminary data.</text>
</comment>
<protein>
    <submittedName>
        <fullName evidence="1">Uncharacterized protein</fullName>
    </submittedName>
</protein>
<reference evidence="2" key="1">
    <citation type="journal article" date="2022" name="Mol. Ecol. Resour.">
        <title>The genomes of chicory, endive, great burdock and yacon provide insights into Asteraceae palaeo-polyploidization history and plant inulin production.</title>
        <authorList>
            <person name="Fan W."/>
            <person name="Wang S."/>
            <person name="Wang H."/>
            <person name="Wang A."/>
            <person name="Jiang F."/>
            <person name="Liu H."/>
            <person name="Zhao H."/>
            <person name="Xu D."/>
            <person name="Zhang Y."/>
        </authorList>
    </citation>
    <scope>NUCLEOTIDE SEQUENCE [LARGE SCALE GENOMIC DNA]</scope>
    <source>
        <strain evidence="2">cv. Yunnan</strain>
    </source>
</reference>
<name>A0ACB9JV41_9ASTR</name>
<sequence>MQASTINLSTNPSLMEPIVPHTSQMQPDYLDNLLPGYRFCPTDSELILYYLKQKIETGEHPKCRIYEVNLYNHSPEQLTRRRRSLAYYDEKGLKTPFLMHEYTMDDPNLPIQSGQYGNKVLTDWVLCTIYKKKSSNRVEAPHHVFAREEGEYQQNHSIFQFSNGASSSTSFEPHTHHVAPPPAYTSLLSSRGVRLDASEDLSQQNQSMLIATKSFQFADGASSSISVESPADVPVDDGDNLDFDVS</sequence>
<evidence type="ECO:0000313" key="2">
    <source>
        <dbReference type="Proteomes" id="UP001056120"/>
    </source>
</evidence>
<keyword evidence="2" id="KW-1185">Reference proteome</keyword>
<evidence type="ECO:0000313" key="1">
    <source>
        <dbReference type="EMBL" id="KAI3823906.1"/>
    </source>
</evidence>